<dbReference type="SMART" id="SM00086">
    <property type="entry name" value="PAC"/>
    <property type="match status" value="2"/>
</dbReference>
<reference evidence="7" key="1">
    <citation type="submission" date="2022-12" db="EMBL/GenBank/DDBJ databases">
        <title>Paraconexibacter alkalitolerans sp. nov. and Baekduia alba sp. nov., isolated from soil and emended description of the genera Paraconexibacter (Chun et al., 2020) and Baekduia (An et al., 2020).</title>
        <authorList>
            <person name="Vieira S."/>
            <person name="Huber K.J."/>
            <person name="Geppert A."/>
            <person name="Wolf J."/>
            <person name="Neumann-Schaal M."/>
            <person name="Muesken M."/>
            <person name="Overmann J."/>
        </authorList>
    </citation>
    <scope>NUCLEOTIDE SEQUENCE</scope>
    <source>
        <strain evidence="7">AEG42_29</strain>
    </source>
</reference>
<dbReference type="InterPro" id="IPR001633">
    <property type="entry name" value="EAL_dom"/>
</dbReference>
<evidence type="ECO:0000256" key="1">
    <source>
        <dbReference type="SAM" id="MobiDB-lite"/>
    </source>
</evidence>
<dbReference type="InterPro" id="IPR000014">
    <property type="entry name" value="PAS"/>
</dbReference>
<dbReference type="PANTHER" id="PTHR44757:SF2">
    <property type="entry name" value="BIOFILM ARCHITECTURE MAINTENANCE PROTEIN MBAA"/>
    <property type="match status" value="1"/>
</dbReference>
<proteinExistence type="predicted"/>
<dbReference type="SUPFAM" id="SSF55785">
    <property type="entry name" value="PYP-like sensor domain (PAS domain)"/>
    <property type="match status" value="2"/>
</dbReference>
<dbReference type="PROSITE" id="PS50113">
    <property type="entry name" value="PAC"/>
    <property type="match status" value="2"/>
</dbReference>
<dbReference type="InterPro" id="IPR035965">
    <property type="entry name" value="PAS-like_dom_sf"/>
</dbReference>
<dbReference type="Pfam" id="PF00563">
    <property type="entry name" value="EAL"/>
    <property type="match status" value="1"/>
</dbReference>
<dbReference type="PROSITE" id="PS50887">
    <property type="entry name" value="GGDEF"/>
    <property type="match status" value="1"/>
</dbReference>
<dbReference type="AlphaFoldDB" id="A0AAU7B0Q0"/>
<dbReference type="Gene3D" id="3.20.20.450">
    <property type="entry name" value="EAL domain"/>
    <property type="match status" value="1"/>
</dbReference>
<dbReference type="InterPro" id="IPR035919">
    <property type="entry name" value="EAL_sf"/>
</dbReference>
<dbReference type="PROSITE" id="PS50883">
    <property type="entry name" value="EAL"/>
    <property type="match status" value="1"/>
</dbReference>
<feature type="domain" description="PAS" evidence="3">
    <location>
        <begin position="334"/>
        <end position="405"/>
    </location>
</feature>
<evidence type="ECO:0000259" key="6">
    <source>
        <dbReference type="PROSITE" id="PS50887"/>
    </source>
</evidence>
<protein>
    <recommendedName>
        <fullName evidence="8">PAS domain S-box-containing protein/diguanylate cyclase (GGDEF) domain-containing protein</fullName>
    </recommendedName>
</protein>
<dbReference type="Gene3D" id="3.30.450.20">
    <property type="entry name" value="PAS domain"/>
    <property type="match status" value="2"/>
</dbReference>
<feature type="transmembrane region" description="Helical" evidence="2">
    <location>
        <begin position="12"/>
        <end position="32"/>
    </location>
</feature>
<keyword evidence="2" id="KW-0472">Membrane</keyword>
<dbReference type="InterPro" id="IPR043128">
    <property type="entry name" value="Rev_trsase/Diguanyl_cyclase"/>
</dbReference>
<dbReference type="InterPro" id="IPR029787">
    <property type="entry name" value="Nucleotide_cyclase"/>
</dbReference>
<dbReference type="InterPro" id="IPR052155">
    <property type="entry name" value="Biofilm_reg_signaling"/>
</dbReference>
<evidence type="ECO:0000259" key="3">
    <source>
        <dbReference type="PROSITE" id="PS50112"/>
    </source>
</evidence>
<gene>
    <name evidence="7" type="ORF">DSM112329_04340</name>
</gene>
<dbReference type="InterPro" id="IPR042240">
    <property type="entry name" value="CHASE_sf"/>
</dbReference>
<dbReference type="PROSITE" id="PS50112">
    <property type="entry name" value="PAS"/>
    <property type="match status" value="1"/>
</dbReference>
<name>A0AAU7B0Q0_9ACTN</name>
<dbReference type="InterPro" id="IPR001610">
    <property type="entry name" value="PAC"/>
</dbReference>
<dbReference type="InterPro" id="IPR000160">
    <property type="entry name" value="GGDEF_dom"/>
</dbReference>
<dbReference type="Pfam" id="PF00990">
    <property type="entry name" value="GGDEF"/>
    <property type="match status" value="1"/>
</dbReference>
<dbReference type="InterPro" id="IPR000700">
    <property type="entry name" value="PAS-assoc_C"/>
</dbReference>
<feature type="domain" description="EAL" evidence="5">
    <location>
        <begin position="763"/>
        <end position="1013"/>
    </location>
</feature>
<dbReference type="NCBIfam" id="TIGR00229">
    <property type="entry name" value="sensory_box"/>
    <property type="match status" value="2"/>
</dbReference>
<feature type="domain" description="PAC" evidence="4">
    <location>
        <begin position="408"/>
        <end position="461"/>
    </location>
</feature>
<evidence type="ECO:0000259" key="4">
    <source>
        <dbReference type="PROSITE" id="PS50113"/>
    </source>
</evidence>
<dbReference type="CDD" id="cd00130">
    <property type="entry name" value="PAS"/>
    <property type="match status" value="2"/>
</dbReference>
<dbReference type="SUPFAM" id="SSF141868">
    <property type="entry name" value="EAL domain-like"/>
    <property type="match status" value="1"/>
</dbReference>
<evidence type="ECO:0000313" key="7">
    <source>
        <dbReference type="EMBL" id="XAY07458.1"/>
    </source>
</evidence>
<organism evidence="7">
    <name type="scientific">Paraconexibacter sp. AEG42_29</name>
    <dbReference type="NCBI Taxonomy" id="2997339"/>
    <lineage>
        <taxon>Bacteria</taxon>
        <taxon>Bacillati</taxon>
        <taxon>Actinomycetota</taxon>
        <taxon>Thermoleophilia</taxon>
        <taxon>Solirubrobacterales</taxon>
        <taxon>Paraconexibacteraceae</taxon>
        <taxon>Paraconexibacter</taxon>
    </lineage>
</organism>
<evidence type="ECO:0008006" key="8">
    <source>
        <dbReference type="Google" id="ProtNLM"/>
    </source>
</evidence>
<feature type="domain" description="GGDEF" evidence="6">
    <location>
        <begin position="620"/>
        <end position="748"/>
    </location>
</feature>
<dbReference type="Pfam" id="PF08448">
    <property type="entry name" value="PAS_4"/>
    <property type="match status" value="2"/>
</dbReference>
<dbReference type="CDD" id="cd01949">
    <property type="entry name" value="GGDEF"/>
    <property type="match status" value="1"/>
</dbReference>
<dbReference type="InterPro" id="IPR013656">
    <property type="entry name" value="PAS_4"/>
</dbReference>
<sequence>MGAHRPTSSPTVLPRIVAVVGVLLTVIAALVATEHAGDAAEREQRSELHLAADATRNAANGVISDLEALATLYAAARPVSPAHLRLAAAKLLQNPIVAAVSVLRAVPQSGRARFEASAGPIVELDGRTRARTRPQYTPILTALAQQGIGVGRPSSIPARGHIDAAADPRRALALARAIRTRSASVTAPNALLDPGRAVVAFYLPVVRLTGELSPLRVAVVCDTRVLARTIAAALPSGLGAQIRDGSVSFEGGRAAVGPSTREAVVRVAGRAWTVSVDRVPAAWSGIAATAGSGLSLTLLAVLGVGALVRREQEARTLAVLGARERDLAARDALDARRRSLFLEQSATDILLLTRPDGTLTYVSPAAQALLGTAPDALLGHTLAALAHPDDRDRLEALVAHLGRTDAAVDITHRLRRADGRWLWVETLLRAVKDPATGAVMEAQGSVRDVTRRRDAERRLREAELRFRSAFDEAPLGMAVISLEGELLQANRALAGLCAWDEPGPRGVAFDALLHQADADVHAQARDALLDGVLREHTAELRLVQPGGEVVWTAMSTALVLAADGSPRHYLTQVQDVSGRRRAEAQLQYLVDRDPLTGLLNRRAFERSLDEHLRRGRRYGVRGAVLVIDLDGFAAVGARLGRTATDALLARIADALRGRLRDSDLIARHGGDEFVVLLPEAELPEALEIAAGLADVVRTADAHVPLTASIGLALVDRPEQRGDELLSDADLAMYDAKQAGRDRLRQARGARARPAQRGRARAAGADPAAVIRAALSSGRLVLHAEPLLDLAGGGVPELVLHPRLVTPDGDLHGPAAFLPDAERAGLVPELDRYVITRAAELLADYPDGPALSARVSVRSLMGDGLVDVLSDQLTRRNVDPRRLTVTLREHEAVAHLARVQEFGRDLGHLGCPLALDDVGAGFGSFYFLKHLPFDVLRIDEGFVRSSATEHIDQVVIAAIVELAAGVGARTVATGAADAPTLEALRALGVDQAQGPAVGAPVPAREALDAAGRPQA</sequence>
<dbReference type="PANTHER" id="PTHR44757">
    <property type="entry name" value="DIGUANYLATE CYCLASE DGCP"/>
    <property type="match status" value="1"/>
</dbReference>
<dbReference type="NCBIfam" id="TIGR00254">
    <property type="entry name" value="GGDEF"/>
    <property type="match status" value="1"/>
</dbReference>
<dbReference type="SMART" id="SM00052">
    <property type="entry name" value="EAL"/>
    <property type="match status" value="1"/>
</dbReference>
<dbReference type="Gene3D" id="3.30.70.270">
    <property type="match status" value="1"/>
</dbReference>
<dbReference type="SMART" id="SM00091">
    <property type="entry name" value="PAS"/>
    <property type="match status" value="2"/>
</dbReference>
<dbReference type="CDD" id="cd01948">
    <property type="entry name" value="EAL"/>
    <property type="match status" value="1"/>
</dbReference>
<feature type="domain" description="PAC" evidence="4">
    <location>
        <begin position="536"/>
        <end position="588"/>
    </location>
</feature>
<dbReference type="EMBL" id="CP114014">
    <property type="protein sequence ID" value="XAY07458.1"/>
    <property type="molecule type" value="Genomic_DNA"/>
</dbReference>
<dbReference type="SMART" id="SM00267">
    <property type="entry name" value="GGDEF"/>
    <property type="match status" value="1"/>
</dbReference>
<keyword evidence="2" id="KW-0812">Transmembrane</keyword>
<accession>A0AAU7B0Q0</accession>
<feature type="region of interest" description="Disordered" evidence="1">
    <location>
        <begin position="995"/>
        <end position="1014"/>
    </location>
</feature>
<dbReference type="SUPFAM" id="SSF55073">
    <property type="entry name" value="Nucleotide cyclase"/>
    <property type="match status" value="1"/>
</dbReference>
<evidence type="ECO:0000259" key="5">
    <source>
        <dbReference type="PROSITE" id="PS50883"/>
    </source>
</evidence>
<dbReference type="KEGG" id="parq:DSM112329_04340"/>
<evidence type="ECO:0000256" key="2">
    <source>
        <dbReference type="SAM" id="Phobius"/>
    </source>
</evidence>
<dbReference type="Gene3D" id="3.30.450.350">
    <property type="entry name" value="CHASE domain"/>
    <property type="match status" value="1"/>
</dbReference>
<keyword evidence="2" id="KW-1133">Transmembrane helix</keyword>